<dbReference type="InterPro" id="IPR007434">
    <property type="entry name" value="FemAB-like"/>
</dbReference>
<dbReference type="InterPro" id="IPR016181">
    <property type="entry name" value="Acyl_CoA_acyltransferase"/>
</dbReference>
<organism evidence="1 2">
    <name type="scientific">Colwellia asteriadis</name>
    <dbReference type="NCBI Taxonomy" id="517723"/>
    <lineage>
        <taxon>Bacteria</taxon>
        <taxon>Pseudomonadati</taxon>
        <taxon>Pseudomonadota</taxon>
        <taxon>Gammaproteobacteria</taxon>
        <taxon>Alteromonadales</taxon>
        <taxon>Colwelliaceae</taxon>
        <taxon>Colwellia</taxon>
    </lineage>
</organism>
<dbReference type="Proteomes" id="UP001500021">
    <property type="component" value="Unassembled WGS sequence"/>
</dbReference>
<proteinExistence type="predicted"/>
<name>A0ABP3WJP8_9GAMM</name>
<dbReference type="SUPFAM" id="SSF55729">
    <property type="entry name" value="Acyl-CoA N-acyltransferases (Nat)"/>
    <property type="match status" value="1"/>
</dbReference>
<keyword evidence="2" id="KW-1185">Reference proteome</keyword>
<dbReference type="PANTHER" id="PTHR47017">
    <property type="entry name" value="ACYL-COA"/>
    <property type="match status" value="1"/>
</dbReference>
<accession>A0ABP3WJP8</accession>
<evidence type="ECO:0000313" key="2">
    <source>
        <dbReference type="Proteomes" id="UP001500021"/>
    </source>
</evidence>
<sequence length="417" mass="48336">MPITFVDSLANISQRDWQALNCSNSPFLSYDFFHALEKSQSATAEQGWQPHHMVVSQRAESLKHASSNISPAINVDDNSDAKTNVTAILPLYLKSHSWGEYVFDWSWAQAYDDHNIPYYPKLVGTIPFTPVTSPKLLGDLTLHDTFSLLSEHCQQHNIHSWHLLFCQQNQVTQSDANTAEALPDDVYLRHTVQFNWFNRDYTSFDDFLSRFNARKRKNTRKERASIAQKNITIKRVNGADITEQQLEFFYLSYQLTYLKKGHQPHLSLAFFQQVLSSLADNILLVIASRDQVANENNKNNVEVENIACALFFFDDTHLYGRYWGCTEPIKNLHFELCYYQGIEFCIEHKLQCFNPGTQGEHKIQRGFEPVLTHSYHWVKHPSFQPSIKDFCQREREHMQVYLQQCQQALPFAQVAGS</sequence>
<dbReference type="PANTHER" id="PTHR47017:SF1">
    <property type="entry name" value="ACYL-COA"/>
    <property type="match status" value="1"/>
</dbReference>
<evidence type="ECO:0000313" key="1">
    <source>
        <dbReference type="EMBL" id="GAA0813990.1"/>
    </source>
</evidence>
<protein>
    <submittedName>
        <fullName evidence="1">GNAT family N-acetyltransferase</fullName>
    </submittedName>
</protein>
<comment type="caution">
    <text evidence="1">The sequence shown here is derived from an EMBL/GenBank/DDBJ whole genome shotgun (WGS) entry which is preliminary data.</text>
</comment>
<gene>
    <name evidence="1" type="ORF">GCM10009111_10160</name>
</gene>
<reference evidence="2" key="1">
    <citation type="journal article" date="2019" name="Int. J. Syst. Evol. Microbiol.">
        <title>The Global Catalogue of Microorganisms (GCM) 10K type strain sequencing project: providing services to taxonomists for standard genome sequencing and annotation.</title>
        <authorList>
            <consortium name="The Broad Institute Genomics Platform"/>
            <consortium name="The Broad Institute Genome Sequencing Center for Infectious Disease"/>
            <person name="Wu L."/>
            <person name="Ma J."/>
        </authorList>
    </citation>
    <scope>NUCLEOTIDE SEQUENCE [LARGE SCALE GENOMIC DNA]</scope>
    <source>
        <strain evidence="2">JCM 15608</strain>
    </source>
</reference>
<dbReference type="EMBL" id="BAAAFA010000003">
    <property type="protein sequence ID" value="GAA0813990.1"/>
    <property type="molecule type" value="Genomic_DNA"/>
</dbReference>
<dbReference type="Pfam" id="PF04339">
    <property type="entry name" value="FemAB_like"/>
    <property type="match status" value="1"/>
</dbReference>
<dbReference type="RefSeq" id="WP_343815752.1">
    <property type="nucleotide sequence ID" value="NZ_BAAAFA010000003.1"/>
</dbReference>
<dbReference type="Gene3D" id="3.40.630.30">
    <property type="match status" value="1"/>
</dbReference>